<dbReference type="AlphaFoldDB" id="A0A6N6MZQ4"/>
<comment type="caution">
    <text evidence="1">The sequence shown here is derived from an EMBL/GenBank/DDBJ whole genome shotgun (WGS) entry which is preliminary data.</text>
</comment>
<dbReference type="RefSeq" id="WP_151151878.1">
    <property type="nucleotide sequence ID" value="NZ_WAIE01000008.1"/>
</dbReference>
<evidence type="ECO:0000313" key="1">
    <source>
        <dbReference type="EMBL" id="KAB1439093.1"/>
    </source>
</evidence>
<proteinExistence type="predicted"/>
<accession>A0A6N6MZQ4</accession>
<reference evidence="1 2" key="1">
    <citation type="journal article" date="2017" name="Int. J. Syst. Evol. Microbiol.">
        <title>Desulfovibrio senegalensis sp. nov., a mesophilic sulfate reducer isolated from marine sediment.</title>
        <authorList>
            <person name="Thioye A."/>
            <person name="Gam Z.B.A."/>
            <person name="Mbengue M."/>
            <person name="Cayol J.L."/>
            <person name="Joseph-Bartoli M."/>
            <person name="Toure-Kane C."/>
            <person name="Labat M."/>
        </authorList>
    </citation>
    <scope>NUCLEOTIDE SEQUENCE [LARGE SCALE GENOMIC DNA]</scope>
    <source>
        <strain evidence="1 2">DSM 101509</strain>
    </source>
</reference>
<dbReference type="Proteomes" id="UP000438699">
    <property type="component" value="Unassembled WGS sequence"/>
</dbReference>
<sequence length="81" mass="8849">MTTHNVSMRVYGLYRTPISKGKSARRYALRLAGSSVGGNAAPILPARIVPVWSRALRLDEPGANRASDFVSLTTTARKRHV</sequence>
<organism evidence="1 2">
    <name type="scientific">Pseudodesulfovibrio senegalensis</name>
    <dbReference type="NCBI Taxonomy" id="1721087"/>
    <lineage>
        <taxon>Bacteria</taxon>
        <taxon>Pseudomonadati</taxon>
        <taxon>Thermodesulfobacteriota</taxon>
        <taxon>Desulfovibrionia</taxon>
        <taxon>Desulfovibrionales</taxon>
        <taxon>Desulfovibrionaceae</taxon>
    </lineage>
</organism>
<protein>
    <submittedName>
        <fullName evidence="1">Uncharacterized protein</fullName>
    </submittedName>
</protein>
<gene>
    <name evidence="1" type="ORF">F8A88_14400</name>
</gene>
<name>A0A6N6MZQ4_9BACT</name>
<evidence type="ECO:0000313" key="2">
    <source>
        <dbReference type="Proteomes" id="UP000438699"/>
    </source>
</evidence>
<keyword evidence="2" id="KW-1185">Reference proteome</keyword>
<dbReference type="EMBL" id="WAIE01000008">
    <property type="protein sequence ID" value="KAB1439093.1"/>
    <property type="molecule type" value="Genomic_DNA"/>
</dbReference>